<proteinExistence type="predicted"/>
<reference evidence="1 2" key="1">
    <citation type="submission" date="2009-01" db="EMBL/GenBank/DDBJ databases">
        <authorList>
            <person name="Qin X."/>
            <person name="Bachman B."/>
            <person name="Battles P."/>
            <person name="Bell A."/>
            <person name="Bess C."/>
            <person name="Bickham C."/>
            <person name="Chaboub L."/>
            <person name="Chen D."/>
            <person name="Coyle M."/>
            <person name="Deiros D.R."/>
            <person name="Dinh H."/>
            <person name="Forbes L."/>
            <person name="Fowler G."/>
            <person name="Francisco L."/>
            <person name="Fu Q."/>
            <person name="Gubbala S."/>
            <person name="Hale W."/>
            <person name="Han Y."/>
            <person name="Hemphill L."/>
            <person name="Highlander S.K."/>
            <person name="Hirani K."/>
            <person name="Hogues M."/>
            <person name="Jackson L."/>
            <person name="Jakkamsetti A."/>
            <person name="Javaid M."/>
            <person name="Jiang H."/>
            <person name="Korchina V."/>
            <person name="Kovar C."/>
            <person name="Lara F."/>
            <person name="Lee S."/>
            <person name="Mata R."/>
            <person name="Mathew T."/>
            <person name="Moen C."/>
            <person name="Morales K."/>
            <person name="Munidasa M."/>
            <person name="Nazareth L."/>
            <person name="Ngo R."/>
            <person name="Nguyen L."/>
            <person name="Okwuonu G."/>
            <person name="Ongeri F."/>
            <person name="Patil S."/>
            <person name="Petrosino J."/>
            <person name="Pham C."/>
            <person name="Pham P."/>
            <person name="Pu L.-L."/>
            <person name="Puazo M."/>
            <person name="Raj R."/>
            <person name="Reid J."/>
            <person name="Rouhana J."/>
            <person name="Saada N."/>
            <person name="Shang Y."/>
            <person name="Simmons D."/>
            <person name="Thornton R."/>
            <person name="Warren J."/>
            <person name="Weissenberger G."/>
            <person name="Zhang J."/>
            <person name="Zhang L."/>
            <person name="Zhou C."/>
            <person name="Zhu D."/>
            <person name="Muzny D."/>
            <person name="Worley K."/>
            <person name="Gibbs R."/>
        </authorList>
    </citation>
    <scope>NUCLEOTIDE SEQUENCE [LARGE SCALE GENOMIC DNA]</scope>
    <source>
        <strain evidence="2">ATCC 8290 / DSM 20176 / CCUG 30140 / JCM 1155 / KCTC 3500 / NBRC 15886 / NCIMB 8040 / NRRL B-1843 / 9</strain>
    </source>
</reference>
<evidence type="ECO:0000313" key="2">
    <source>
        <dbReference type="Proteomes" id="UP000003752"/>
    </source>
</evidence>
<sequence length="46" mass="5258">MFEVDNNGIIKFKAKCQLLKNGPFLKKIEALIVDTVSPTCYTHFNQ</sequence>
<dbReference type="AlphaFoldDB" id="C0XJ81"/>
<dbReference type="HOGENOM" id="CLU_3185104_0_0_9"/>
<protein>
    <submittedName>
        <fullName evidence="1">Uncharacterized protein</fullName>
    </submittedName>
</protein>
<organism evidence="1 2">
    <name type="scientific">Lentilactobacillus hilgardii (strain ATCC 8290 / DSM 20176 / CCUG 30140 / JCM 1155 / KCTC 3500 / NBRC 15886 / NCIMB 8040 / NRRL B-1843 / 9)</name>
    <dbReference type="NCBI Taxonomy" id="1423757"/>
    <lineage>
        <taxon>Bacteria</taxon>
        <taxon>Bacillati</taxon>
        <taxon>Bacillota</taxon>
        <taxon>Bacilli</taxon>
        <taxon>Lactobacillales</taxon>
        <taxon>Lactobacillaceae</taxon>
        <taxon>Lentilactobacillus</taxon>
    </lineage>
</organism>
<gene>
    <name evidence="1" type="ORF">HMPREF0519_1292</name>
</gene>
<dbReference type="Proteomes" id="UP000003752">
    <property type="component" value="Unassembled WGS sequence"/>
</dbReference>
<comment type="caution">
    <text evidence="1">The sequence shown here is derived from an EMBL/GenBank/DDBJ whole genome shotgun (WGS) entry which is preliminary data.</text>
</comment>
<keyword evidence="2" id="KW-1185">Reference proteome</keyword>
<dbReference type="EMBL" id="ACGP01000125">
    <property type="protein sequence ID" value="EEI24555.1"/>
    <property type="molecule type" value="Genomic_DNA"/>
</dbReference>
<name>C0XJ81_LENH9</name>
<accession>C0XJ81</accession>
<evidence type="ECO:0000313" key="1">
    <source>
        <dbReference type="EMBL" id="EEI24555.1"/>
    </source>
</evidence>